<proteinExistence type="predicted"/>
<dbReference type="EMBL" id="JAWWNJ010000077">
    <property type="protein sequence ID" value="KAK7005749.1"/>
    <property type="molecule type" value="Genomic_DNA"/>
</dbReference>
<comment type="caution">
    <text evidence="2">The sequence shown here is derived from an EMBL/GenBank/DDBJ whole genome shotgun (WGS) entry which is preliminary data.</text>
</comment>
<name>A0AAW0AA69_9AGAR</name>
<evidence type="ECO:0000313" key="2">
    <source>
        <dbReference type="EMBL" id="KAK7005749.1"/>
    </source>
</evidence>
<dbReference type="Proteomes" id="UP001362999">
    <property type="component" value="Unassembled WGS sequence"/>
</dbReference>
<gene>
    <name evidence="2" type="ORF">R3P38DRAFT_3282904</name>
</gene>
<reference evidence="2 3" key="1">
    <citation type="journal article" date="2024" name="J Genomics">
        <title>Draft genome sequencing and assembly of Favolaschia claudopus CIRM-BRFM 2984 isolated from oak limbs.</title>
        <authorList>
            <person name="Navarro D."/>
            <person name="Drula E."/>
            <person name="Chaduli D."/>
            <person name="Cazenave R."/>
            <person name="Ahrendt S."/>
            <person name="Wang J."/>
            <person name="Lipzen A."/>
            <person name="Daum C."/>
            <person name="Barry K."/>
            <person name="Grigoriev I.V."/>
            <person name="Favel A."/>
            <person name="Rosso M.N."/>
            <person name="Martin F."/>
        </authorList>
    </citation>
    <scope>NUCLEOTIDE SEQUENCE [LARGE SCALE GENOMIC DNA]</scope>
    <source>
        <strain evidence="2 3">CIRM-BRFM 2984</strain>
    </source>
</reference>
<accession>A0AAW0AA69</accession>
<evidence type="ECO:0000313" key="3">
    <source>
        <dbReference type="Proteomes" id="UP001362999"/>
    </source>
</evidence>
<organism evidence="2 3">
    <name type="scientific">Favolaschia claudopus</name>
    <dbReference type="NCBI Taxonomy" id="2862362"/>
    <lineage>
        <taxon>Eukaryota</taxon>
        <taxon>Fungi</taxon>
        <taxon>Dikarya</taxon>
        <taxon>Basidiomycota</taxon>
        <taxon>Agaricomycotina</taxon>
        <taxon>Agaricomycetes</taxon>
        <taxon>Agaricomycetidae</taxon>
        <taxon>Agaricales</taxon>
        <taxon>Marasmiineae</taxon>
        <taxon>Mycenaceae</taxon>
        <taxon>Favolaschia</taxon>
    </lineage>
</organism>
<sequence>MVTSPDWNSALRRTMISPQLPHLDSTTPYSKSPSLELWNGILGQSILKDLEFATEDEDVTTTMRFIRISHSELNGVILYPAPARRAAVPDKATIEAEVADLVEANVVQILPLPEDVGTSFLTGQVIKAHLLSDPSIRPKLHRSGSGFSVNLHAFDTLALSLARIGTVPVRDLSSELKPTPNCAPRFGTDRRHSTPPPTHHALPSSPFGVRNPPPNALENIKLNIQLLKQRREDVKERDVSDTPPSPLCRRLQRDPHYSPLRAVTVTPNTLASLTTAIMMDHKNLEKPRRKVAEPVRAKGKENADVFA</sequence>
<protein>
    <submittedName>
        <fullName evidence="2">Uncharacterized protein</fullName>
    </submittedName>
</protein>
<keyword evidence="3" id="KW-1185">Reference proteome</keyword>
<dbReference type="AlphaFoldDB" id="A0AAW0AA69"/>
<evidence type="ECO:0000256" key="1">
    <source>
        <dbReference type="SAM" id="MobiDB-lite"/>
    </source>
</evidence>
<feature type="region of interest" description="Disordered" evidence="1">
    <location>
        <begin position="285"/>
        <end position="307"/>
    </location>
</feature>
<feature type="region of interest" description="Disordered" evidence="1">
    <location>
        <begin position="233"/>
        <end position="252"/>
    </location>
</feature>
<feature type="region of interest" description="Disordered" evidence="1">
    <location>
        <begin position="172"/>
        <end position="211"/>
    </location>
</feature>